<dbReference type="STRING" id="1448308.A0A2T2N6I7"/>
<evidence type="ECO:0000256" key="1">
    <source>
        <dbReference type="ARBA" id="ARBA00005664"/>
    </source>
</evidence>
<gene>
    <name evidence="5" type="ORF">BS50DRAFT_593580</name>
</gene>
<dbReference type="GO" id="GO:0000139">
    <property type="term" value="C:Golgi membrane"/>
    <property type="evidence" value="ECO:0007669"/>
    <property type="project" value="TreeGrafter"/>
</dbReference>
<feature type="compositionally biased region" description="Basic and acidic residues" evidence="4">
    <location>
        <begin position="69"/>
        <end position="78"/>
    </location>
</feature>
<protein>
    <recommendedName>
        <fullName evidence="7">Glycosyltransferase family 34 protein</fullName>
    </recommendedName>
</protein>
<dbReference type="PANTHER" id="PTHR31306">
    <property type="entry name" value="ALPHA-1,6-MANNOSYLTRANSFERASE MNN11-RELATED"/>
    <property type="match status" value="1"/>
</dbReference>
<dbReference type="OrthoDB" id="205108at2759"/>
<keyword evidence="3" id="KW-0808">Transferase</keyword>
<accession>A0A2T2N6I7</accession>
<dbReference type="InterPro" id="IPR008630">
    <property type="entry name" value="Glyco_trans_34"/>
</dbReference>
<keyword evidence="6" id="KW-1185">Reference proteome</keyword>
<evidence type="ECO:0000256" key="2">
    <source>
        <dbReference type="ARBA" id="ARBA00022676"/>
    </source>
</evidence>
<dbReference type="Pfam" id="PF05637">
    <property type="entry name" value="Glyco_transf_34"/>
    <property type="match status" value="2"/>
</dbReference>
<comment type="similarity">
    <text evidence="1">Belongs to the glycosyltransferase 34 family.</text>
</comment>
<evidence type="ECO:0000256" key="3">
    <source>
        <dbReference type="ARBA" id="ARBA00022679"/>
    </source>
</evidence>
<evidence type="ECO:0008006" key="7">
    <source>
        <dbReference type="Google" id="ProtNLM"/>
    </source>
</evidence>
<organism evidence="5 6">
    <name type="scientific">Corynespora cassiicola Philippines</name>
    <dbReference type="NCBI Taxonomy" id="1448308"/>
    <lineage>
        <taxon>Eukaryota</taxon>
        <taxon>Fungi</taxon>
        <taxon>Dikarya</taxon>
        <taxon>Ascomycota</taxon>
        <taxon>Pezizomycotina</taxon>
        <taxon>Dothideomycetes</taxon>
        <taxon>Pleosporomycetidae</taxon>
        <taxon>Pleosporales</taxon>
        <taxon>Corynesporascaceae</taxon>
        <taxon>Corynespora</taxon>
    </lineage>
</organism>
<dbReference type="EMBL" id="KZ678147">
    <property type="protein sequence ID" value="PSN60856.1"/>
    <property type="molecule type" value="Genomic_DNA"/>
</dbReference>
<dbReference type="Gene3D" id="3.90.550.10">
    <property type="entry name" value="Spore Coat Polysaccharide Biosynthesis Protein SpsA, Chain A"/>
    <property type="match status" value="1"/>
</dbReference>
<reference evidence="5 6" key="1">
    <citation type="journal article" date="2018" name="Front. Microbiol.">
        <title>Genome-Wide Analysis of Corynespora cassiicola Leaf Fall Disease Putative Effectors.</title>
        <authorList>
            <person name="Lopez D."/>
            <person name="Ribeiro S."/>
            <person name="Label P."/>
            <person name="Fumanal B."/>
            <person name="Venisse J.S."/>
            <person name="Kohler A."/>
            <person name="de Oliveira R.R."/>
            <person name="Labutti K."/>
            <person name="Lipzen A."/>
            <person name="Lail K."/>
            <person name="Bauer D."/>
            <person name="Ohm R.A."/>
            <person name="Barry K.W."/>
            <person name="Spatafora J."/>
            <person name="Grigoriev I.V."/>
            <person name="Martin F.M."/>
            <person name="Pujade-Renaud V."/>
        </authorList>
    </citation>
    <scope>NUCLEOTIDE SEQUENCE [LARGE SCALE GENOMIC DNA]</scope>
    <source>
        <strain evidence="5 6">Philippines</strain>
    </source>
</reference>
<evidence type="ECO:0000313" key="6">
    <source>
        <dbReference type="Proteomes" id="UP000240883"/>
    </source>
</evidence>
<evidence type="ECO:0000256" key="4">
    <source>
        <dbReference type="SAM" id="MobiDB-lite"/>
    </source>
</evidence>
<name>A0A2T2N6I7_CORCC</name>
<dbReference type="PANTHER" id="PTHR31306:SF5">
    <property type="entry name" value="ALPHA-1,6-MANNOSYLTRANSFERASE MNN10-RELATED"/>
    <property type="match status" value="1"/>
</dbReference>
<dbReference type="Proteomes" id="UP000240883">
    <property type="component" value="Unassembled WGS sequence"/>
</dbReference>
<dbReference type="AlphaFoldDB" id="A0A2T2N6I7"/>
<dbReference type="GO" id="GO:0006487">
    <property type="term" value="P:protein N-linked glycosylation"/>
    <property type="evidence" value="ECO:0007669"/>
    <property type="project" value="TreeGrafter"/>
</dbReference>
<sequence>MLVKSLKVPPSILAFIAFCVFLGWTLSHGPGEEVSLGDSAGFRTQTEPPPLPPPEEHNDEPPPPPPEGEAEKDPESKGPRVALVTFITDEKSYIHISLKSKDHYARRHGYDLIVDYEAHTDRSITYWKFDMMERLLKKDKWDWIWWLDFDTLVTNTDIKVTDVIEETLKNATNPDEVDYLVTHDCNGLNAGSFIVRGHERSIKFLQDIYHTADKEKEGQSEHDLSEQDAMAKLINDNEEARSRTIQVPQWKLNAFPQEIACFDESKKMWKHGDFVVHFAGAWAHIQDDDPTGLLMRKYQKEIIWGDWKTFY</sequence>
<proteinExistence type="inferred from homology"/>
<keyword evidence="2" id="KW-0328">Glycosyltransferase</keyword>
<evidence type="ECO:0000313" key="5">
    <source>
        <dbReference type="EMBL" id="PSN60856.1"/>
    </source>
</evidence>
<feature type="region of interest" description="Disordered" evidence="4">
    <location>
        <begin position="35"/>
        <end position="78"/>
    </location>
</feature>
<dbReference type="GO" id="GO:0016757">
    <property type="term" value="F:glycosyltransferase activity"/>
    <property type="evidence" value="ECO:0007669"/>
    <property type="project" value="UniProtKB-KW"/>
</dbReference>
<dbReference type="InterPro" id="IPR029044">
    <property type="entry name" value="Nucleotide-diphossugar_trans"/>
</dbReference>